<evidence type="ECO:0000313" key="2">
    <source>
        <dbReference type="EMBL" id="MBZ6150107.1"/>
    </source>
</evidence>
<evidence type="ECO:0000313" key="3">
    <source>
        <dbReference type="Proteomes" id="UP000758701"/>
    </source>
</evidence>
<feature type="region of interest" description="Disordered" evidence="1">
    <location>
        <begin position="255"/>
        <end position="287"/>
    </location>
</feature>
<keyword evidence="3" id="KW-1185">Reference proteome</keyword>
<gene>
    <name evidence="2" type="ORF">KVH32_02860</name>
</gene>
<proteinExistence type="predicted"/>
<dbReference type="RefSeq" id="WP_224221394.1">
    <property type="nucleotide sequence ID" value="NZ_BNEG01000003.1"/>
</dbReference>
<feature type="region of interest" description="Disordered" evidence="1">
    <location>
        <begin position="1"/>
        <end position="26"/>
    </location>
</feature>
<feature type="compositionally biased region" description="Low complexity" evidence="1">
    <location>
        <begin position="258"/>
        <end position="272"/>
    </location>
</feature>
<dbReference type="Proteomes" id="UP000758701">
    <property type="component" value="Unassembled WGS sequence"/>
</dbReference>
<evidence type="ECO:0000256" key="1">
    <source>
        <dbReference type="SAM" id="MobiDB-lite"/>
    </source>
</evidence>
<comment type="caution">
    <text evidence="2">The sequence shown here is derived from an EMBL/GenBank/DDBJ whole genome shotgun (WGS) entry which is preliminary data.</text>
</comment>
<protein>
    <recommendedName>
        <fullName evidence="4">LRAT domain-containing protein</fullName>
    </recommendedName>
</protein>
<sequence length="287" mass="30970">MPVQTAQRAVSRSTSPAGSGAATPASREMLALQGLAGNAGTTRLLAQRRSGTPHPVQRAVGRGGGAANRVVQRMPWPDPAAAHRRMLEQGWQATEDGGYTRAPQPETGDSAGGQQAGAAPQTQGQEQAQEQAADEPITLRVLVRKNASFRDEDYLNNVGHSWVAFYKGDKFQSSAGFYPIGGQINEDAPHRSVPGEVRMNHDDPSNATTELSVPLDQKQFSKAQKYIQTNLNHEYNVIRFNCTDFVIGVHKAATGHSPPGRNLLLPNNPNDLHSGIKKKNNKDLQGK</sequence>
<reference evidence="2 3" key="1">
    <citation type="submission" date="2021-06" db="EMBL/GenBank/DDBJ databases">
        <title>Ecological speciation of a Streptomyces species isolated from different habitats and geographic origins.</title>
        <authorList>
            <person name="Wang J."/>
        </authorList>
    </citation>
    <scope>NUCLEOTIDE SEQUENCE [LARGE SCALE GENOMIC DNA]</scope>
    <source>
        <strain evidence="2 3">FXJ8.012</strain>
    </source>
</reference>
<feature type="compositionally biased region" description="Low complexity" evidence="1">
    <location>
        <begin position="116"/>
        <end position="131"/>
    </location>
</feature>
<accession>A0ABS7VWP1</accession>
<dbReference type="EMBL" id="JAHSTP010000001">
    <property type="protein sequence ID" value="MBZ6150107.1"/>
    <property type="molecule type" value="Genomic_DNA"/>
</dbReference>
<organism evidence="2 3">
    <name type="scientific">Streptomyces olivaceus</name>
    <dbReference type="NCBI Taxonomy" id="47716"/>
    <lineage>
        <taxon>Bacteria</taxon>
        <taxon>Bacillati</taxon>
        <taxon>Actinomycetota</taxon>
        <taxon>Actinomycetes</taxon>
        <taxon>Kitasatosporales</taxon>
        <taxon>Streptomycetaceae</taxon>
        <taxon>Streptomyces</taxon>
    </lineage>
</organism>
<name>A0ABS7VWP1_STROV</name>
<feature type="compositionally biased region" description="Polar residues" evidence="1">
    <location>
        <begin position="1"/>
        <end position="10"/>
    </location>
</feature>
<feature type="region of interest" description="Disordered" evidence="1">
    <location>
        <begin position="45"/>
        <end position="70"/>
    </location>
</feature>
<feature type="compositionally biased region" description="Low complexity" evidence="1">
    <location>
        <begin position="11"/>
        <end position="26"/>
    </location>
</feature>
<evidence type="ECO:0008006" key="4">
    <source>
        <dbReference type="Google" id="ProtNLM"/>
    </source>
</evidence>
<feature type="region of interest" description="Disordered" evidence="1">
    <location>
        <begin position="95"/>
        <end position="133"/>
    </location>
</feature>